<gene>
    <name evidence="13" type="primary">cydA</name>
    <name evidence="13" type="ORF">GCD22_03587</name>
</gene>
<evidence type="ECO:0000256" key="11">
    <source>
        <dbReference type="ARBA" id="ARBA00023136"/>
    </source>
</evidence>
<feature type="transmembrane region" description="Helical" evidence="12">
    <location>
        <begin position="201"/>
        <end position="221"/>
    </location>
</feature>
<keyword evidence="10" id="KW-0408">Iron</keyword>
<dbReference type="Pfam" id="PF01654">
    <property type="entry name" value="Cyt_bd_oxida_I"/>
    <property type="match status" value="1"/>
</dbReference>
<keyword evidence="5" id="KW-0349">Heme</keyword>
<dbReference type="EMBL" id="CP045571">
    <property type="protein sequence ID" value="QFX97629.1"/>
    <property type="molecule type" value="Genomic_DNA"/>
</dbReference>
<evidence type="ECO:0000313" key="13">
    <source>
        <dbReference type="EMBL" id="QFX97629.1"/>
    </source>
</evidence>
<dbReference type="GO" id="GO:0005886">
    <property type="term" value="C:plasma membrane"/>
    <property type="evidence" value="ECO:0007669"/>
    <property type="project" value="UniProtKB-SubCell"/>
</dbReference>
<dbReference type="PANTHER" id="PTHR30365:SF14">
    <property type="entry name" value="CYTOCHROME BD MENAQUINOL OXIDASE SUBUNIT I-RELATED"/>
    <property type="match status" value="1"/>
</dbReference>
<keyword evidence="6 12" id="KW-0812">Transmembrane</keyword>
<keyword evidence="9 12" id="KW-1133">Transmembrane helix</keyword>
<feature type="transmembrane region" description="Helical" evidence="12">
    <location>
        <begin position="395"/>
        <end position="413"/>
    </location>
</feature>
<evidence type="ECO:0000313" key="14">
    <source>
        <dbReference type="Proteomes" id="UP000363590"/>
    </source>
</evidence>
<dbReference type="PANTHER" id="PTHR30365">
    <property type="entry name" value="CYTOCHROME D UBIQUINOL OXIDASE"/>
    <property type="match status" value="1"/>
</dbReference>
<evidence type="ECO:0000256" key="12">
    <source>
        <dbReference type="SAM" id="Phobius"/>
    </source>
</evidence>
<protein>
    <submittedName>
        <fullName evidence="13">Cytochrome ubiquinol oxidase subunit I</fullName>
    </submittedName>
</protein>
<keyword evidence="8" id="KW-0249">Electron transport</keyword>
<dbReference type="GO" id="GO:0019646">
    <property type="term" value="P:aerobic electron transport chain"/>
    <property type="evidence" value="ECO:0007669"/>
    <property type="project" value="InterPro"/>
</dbReference>
<dbReference type="Proteomes" id="UP000363590">
    <property type="component" value="Chromosome"/>
</dbReference>
<accession>A0A5P9XVF3</accession>
<sequence>MFYLIFTTGGFKPLYSGAYQPQMLQTFDRPKTNQSITVISNIGISLARVEVQQNLSYSQNLWGTEVMIIENSLPILLSRLDFAWITSMHILWTPLTIGMSWLLFIMEVAWLRTGNERWYKLNRFVEKIFIINFGAGVATGVTMEMAFGILYGPFSQAVGPFFGNILGFETITAFMYEAGFIGLMVFGWGKVSKGMHLFSTFNVGLSSSLSAMWILVANSWMQTPNGVVLKNGLFQVTNWWNAILNDNFQWGFPHMWVATVELALFVLVGLSGFFILKNRNADLFTKLLKPALLALIIVTPLQIFIGDSVGRVVAQTQPTSLAAMEGHYHTYLPNGKVNTGWHLIVIPNAKNDGNVFAITIPHVLSLLETHTLNGKVTGMDSFPAKDRPDVWVPFYSFRVMVAIGFFLFFVAIWGNWLRLRGKLNATELRKRPWFLRALVFSAFLPYLAIWCGWWTREVGRQPWVVNGLMRTYQGTSHMPVAMEIIWWVGYIIFELTVWAGSWYFFTRVIKKGVDGIPDSSTLFDHDHADATDVKAGGGHVTPTFASKPMLRSDR</sequence>
<comment type="subcellular location">
    <subcellularLocation>
        <location evidence="1">Cell membrane</location>
        <topology evidence="1">Multi-pass membrane protein</topology>
    </subcellularLocation>
</comment>
<dbReference type="KEGG" id="atx:GCD22_03587"/>
<feature type="transmembrane region" description="Helical" evidence="12">
    <location>
        <begin position="171"/>
        <end position="189"/>
    </location>
</feature>
<proteinExistence type="inferred from homology"/>
<feature type="transmembrane region" description="Helical" evidence="12">
    <location>
        <begin position="255"/>
        <end position="275"/>
    </location>
</feature>
<evidence type="ECO:0000256" key="8">
    <source>
        <dbReference type="ARBA" id="ARBA00022982"/>
    </source>
</evidence>
<reference evidence="13 14" key="1">
    <citation type="submission" date="2019-10" db="EMBL/GenBank/DDBJ databases">
        <authorList>
            <person name="Wang R."/>
        </authorList>
    </citation>
    <scope>NUCLEOTIDE SEQUENCE [LARGE SCALE GENOMIC DNA]</scope>
    <source>
        <strain evidence="13 14">ATCC 19377</strain>
    </source>
</reference>
<keyword evidence="4" id="KW-1003">Cell membrane</keyword>
<evidence type="ECO:0000256" key="2">
    <source>
        <dbReference type="ARBA" id="ARBA00009819"/>
    </source>
</evidence>
<dbReference type="GO" id="GO:0009055">
    <property type="term" value="F:electron transfer activity"/>
    <property type="evidence" value="ECO:0007669"/>
    <property type="project" value="InterPro"/>
</dbReference>
<evidence type="ECO:0000256" key="1">
    <source>
        <dbReference type="ARBA" id="ARBA00004651"/>
    </source>
</evidence>
<comment type="similarity">
    <text evidence="2">Belongs to the cytochrome ubiquinol oxidase subunit 1 family.</text>
</comment>
<feature type="transmembrane region" description="Helical" evidence="12">
    <location>
        <begin position="82"/>
        <end position="108"/>
    </location>
</feature>
<keyword evidence="11 12" id="KW-0472">Membrane</keyword>
<feature type="transmembrane region" description="Helical" evidence="12">
    <location>
        <begin position="129"/>
        <end position="151"/>
    </location>
</feature>
<evidence type="ECO:0000256" key="5">
    <source>
        <dbReference type="ARBA" id="ARBA00022617"/>
    </source>
</evidence>
<dbReference type="GO" id="GO:0046872">
    <property type="term" value="F:metal ion binding"/>
    <property type="evidence" value="ECO:0007669"/>
    <property type="project" value="UniProtKB-KW"/>
</dbReference>
<feature type="transmembrane region" description="Helical" evidence="12">
    <location>
        <begin position="287"/>
        <end position="305"/>
    </location>
</feature>
<evidence type="ECO:0000256" key="7">
    <source>
        <dbReference type="ARBA" id="ARBA00022723"/>
    </source>
</evidence>
<dbReference type="AlphaFoldDB" id="A0A5P9XVF3"/>
<dbReference type="GO" id="GO:0070069">
    <property type="term" value="C:cytochrome complex"/>
    <property type="evidence" value="ECO:0007669"/>
    <property type="project" value="InterPro"/>
</dbReference>
<keyword evidence="7" id="KW-0479">Metal-binding</keyword>
<evidence type="ECO:0000256" key="3">
    <source>
        <dbReference type="ARBA" id="ARBA00022448"/>
    </source>
</evidence>
<evidence type="ECO:0000256" key="9">
    <source>
        <dbReference type="ARBA" id="ARBA00022989"/>
    </source>
</evidence>
<evidence type="ECO:0000256" key="6">
    <source>
        <dbReference type="ARBA" id="ARBA00022692"/>
    </source>
</evidence>
<keyword evidence="3" id="KW-0813">Transport</keyword>
<name>A0A5P9XVF3_ACITH</name>
<dbReference type="InterPro" id="IPR002585">
    <property type="entry name" value="Cyt-d_ubiquinol_oxidase_su_1"/>
</dbReference>
<evidence type="ECO:0000256" key="4">
    <source>
        <dbReference type="ARBA" id="ARBA00022475"/>
    </source>
</evidence>
<organism evidence="13 14">
    <name type="scientific">Acidithiobacillus thiooxidans ATCC 19377</name>
    <dbReference type="NCBI Taxonomy" id="637390"/>
    <lineage>
        <taxon>Bacteria</taxon>
        <taxon>Pseudomonadati</taxon>
        <taxon>Pseudomonadota</taxon>
        <taxon>Acidithiobacillia</taxon>
        <taxon>Acidithiobacillales</taxon>
        <taxon>Acidithiobacillaceae</taxon>
        <taxon>Acidithiobacillus</taxon>
    </lineage>
</organism>
<evidence type="ECO:0000256" key="10">
    <source>
        <dbReference type="ARBA" id="ARBA00023004"/>
    </source>
</evidence>
<feature type="transmembrane region" description="Helical" evidence="12">
    <location>
        <begin position="484"/>
        <end position="505"/>
    </location>
</feature>
<dbReference type="GO" id="GO:0020037">
    <property type="term" value="F:heme binding"/>
    <property type="evidence" value="ECO:0007669"/>
    <property type="project" value="TreeGrafter"/>
</dbReference>
<feature type="transmembrane region" description="Helical" evidence="12">
    <location>
        <begin position="433"/>
        <end position="455"/>
    </location>
</feature>
<dbReference type="GO" id="GO:0016682">
    <property type="term" value="F:oxidoreductase activity, acting on diphenols and related substances as donors, oxygen as acceptor"/>
    <property type="evidence" value="ECO:0007669"/>
    <property type="project" value="TreeGrafter"/>
</dbReference>